<dbReference type="EMBL" id="UOEW01000159">
    <property type="protein sequence ID" value="VAW37123.1"/>
    <property type="molecule type" value="Genomic_DNA"/>
</dbReference>
<dbReference type="GO" id="GO:0005829">
    <property type="term" value="C:cytosol"/>
    <property type="evidence" value="ECO:0007669"/>
    <property type="project" value="TreeGrafter"/>
</dbReference>
<dbReference type="GO" id="GO:0045947">
    <property type="term" value="P:negative regulation of translational initiation"/>
    <property type="evidence" value="ECO:0007669"/>
    <property type="project" value="TreeGrafter"/>
</dbReference>
<name>A0A3B0V9W8_9ZZZZ</name>
<sequence>MLILTRRVGETLMIGDDVTVTVLGVKGNQVRIGINAPKEIAVHREEIYERIKNEQLKKLEAEADTGSDAESDAESDTKSDAESDTESDTSSPPADADNIGNQ</sequence>
<dbReference type="GO" id="GO:0006402">
    <property type="term" value="P:mRNA catabolic process"/>
    <property type="evidence" value="ECO:0007669"/>
    <property type="project" value="InterPro"/>
</dbReference>
<proteinExistence type="inferred from homology"/>
<gene>
    <name evidence="5" type="ORF">MNBD_GAMMA01-1821</name>
</gene>
<keyword evidence="3" id="KW-0694">RNA-binding</keyword>
<dbReference type="NCBIfam" id="NF002469">
    <property type="entry name" value="PRK01712.1"/>
    <property type="match status" value="1"/>
</dbReference>
<dbReference type="InterPro" id="IPR036107">
    <property type="entry name" value="CsrA_sf"/>
</dbReference>
<evidence type="ECO:0000256" key="1">
    <source>
        <dbReference type="ARBA" id="ARBA00022490"/>
    </source>
</evidence>
<evidence type="ECO:0000313" key="5">
    <source>
        <dbReference type="EMBL" id="VAW37123.1"/>
    </source>
</evidence>
<evidence type="ECO:0000256" key="4">
    <source>
        <dbReference type="SAM" id="MobiDB-lite"/>
    </source>
</evidence>
<dbReference type="SUPFAM" id="SSF117130">
    <property type="entry name" value="CsrA-like"/>
    <property type="match status" value="1"/>
</dbReference>
<evidence type="ECO:0000256" key="2">
    <source>
        <dbReference type="ARBA" id="ARBA00022845"/>
    </source>
</evidence>
<dbReference type="InterPro" id="IPR003751">
    <property type="entry name" value="CsrA"/>
</dbReference>
<accession>A0A3B0V9W8</accession>
<reference evidence="5" key="1">
    <citation type="submission" date="2018-06" db="EMBL/GenBank/DDBJ databases">
        <authorList>
            <person name="Zhirakovskaya E."/>
        </authorList>
    </citation>
    <scope>NUCLEOTIDE SEQUENCE</scope>
</reference>
<evidence type="ECO:0000256" key="3">
    <source>
        <dbReference type="ARBA" id="ARBA00022884"/>
    </source>
</evidence>
<dbReference type="FunFam" id="2.60.40.4380:FF:000001">
    <property type="entry name" value="Translational regulator CsrA"/>
    <property type="match status" value="1"/>
</dbReference>
<feature type="region of interest" description="Disordered" evidence="4">
    <location>
        <begin position="55"/>
        <end position="102"/>
    </location>
</feature>
<dbReference type="HAMAP" id="MF_00167">
    <property type="entry name" value="CsrA"/>
    <property type="match status" value="1"/>
</dbReference>
<dbReference type="PANTHER" id="PTHR34984">
    <property type="entry name" value="CARBON STORAGE REGULATOR"/>
    <property type="match status" value="1"/>
</dbReference>
<feature type="compositionally biased region" description="Acidic residues" evidence="4">
    <location>
        <begin position="62"/>
        <end position="74"/>
    </location>
</feature>
<dbReference type="AlphaFoldDB" id="A0A3B0V9W8"/>
<protein>
    <submittedName>
        <fullName evidence="5">Carbon storage regulator</fullName>
    </submittedName>
</protein>
<dbReference type="NCBIfam" id="TIGR00202">
    <property type="entry name" value="csrA"/>
    <property type="match status" value="1"/>
</dbReference>
<dbReference type="PANTHER" id="PTHR34984:SF1">
    <property type="entry name" value="CARBON STORAGE REGULATOR"/>
    <property type="match status" value="1"/>
</dbReference>
<dbReference type="Pfam" id="PF02599">
    <property type="entry name" value="CsrA"/>
    <property type="match status" value="1"/>
</dbReference>
<organism evidence="5">
    <name type="scientific">hydrothermal vent metagenome</name>
    <dbReference type="NCBI Taxonomy" id="652676"/>
    <lineage>
        <taxon>unclassified sequences</taxon>
        <taxon>metagenomes</taxon>
        <taxon>ecological metagenomes</taxon>
    </lineage>
</organism>
<dbReference type="GO" id="GO:0048027">
    <property type="term" value="F:mRNA 5'-UTR binding"/>
    <property type="evidence" value="ECO:0007669"/>
    <property type="project" value="TreeGrafter"/>
</dbReference>
<keyword evidence="2" id="KW-0810">Translation regulation</keyword>
<dbReference type="Gene3D" id="2.60.40.4380">
    <property type="entry name" value="Translational regulator CsrA"/>
    <property type="match status" value="1"/>
</dbReference>
<dbReference type="GO" id="GO:0006109">
    <property type="term" value="P:regulation of carbohydrate metabolic process"/>
    <property type="evidence" value="ECO:0007669"/>
    <property type="project" value="InterPro"/>
</dbReference>
<keyword evidence="1" id="KW-0963">Cytoplasm</keyword>